<comment type="caution">
    <text evidence="2">The sequence shown here is derived from an EMBL/GenBank/DDBJ whole genome shotgun (WGS) entry which is preliminary data.</text>
</comment>
<name>M3J5C6_CANMX</name>
<dbReference type="Proteomes" id="UP000011777">
    <property type="component" value="Unassembled WGS sequence"/>
</dbReference>
<dbReference type="AlphaFoldDB" id="M3J5C6"/>
<dbReference type="CDD" id="cd09917">
    <property type="entry name" value="F-box_SF"/>
    <property type="match status" value="1"/>
</dbReference>
<dbReference type="InterPro" id="IPR001810">
    <property type="entry name" value="F-box_dom"/>
</dbReference>
<dbReference type="EMBL" id="AOGT01001654">
    <property type="protein sequence ID" value="EMG47258.1"/>
    <property type="molecule type" value="Genomic_DNA"/>
</dbReference>
<evidence type="ECO:0000259" key="1">
    <source>
        <dbReference type="PROSITE" id="PS50181"/>
    </source>
</evidence>
<dbReference type="HOGENOM" id="CLU_043163_0_0_1"/>
<protein>
    <submittedName>
        <fullName evidence="2">Putative F box protein</fullName>
    </submittedName>
</protein>
<proteinExistence type="predicted"/>
<dbReference type="OMA" id="ATERRNC"/>
<feature type="domain" description="F-box" evidence="1">
    <location>
        <begin position="1"/>
        <end position="44"/>
    </location>
</feature>
<dbReference type="Pfam" id="PF00646">
    <property type="entry name" value="F-box"/>
    <property type="match status" value="1"/>
</dbReference>
<sequence length="418" mass="48900">MLLQLPQEILELLVYKLHQDELVHLSQTCRYLKTIIQPRLFHSISIDSSPKFFLETTSALTDFQESFNLVQIDDKLIRQVNISSIYNLKLFFRKMIDDKELAGFIKSFNVEKLPDIPDLEILDYLGMCLPLMTNLQRFNWNHDSCPISMDMLKNNLKVMSVNGNITNTTNRNLKEGVVTSRIHISSQFEKLTLKNIDLKGYCCQFPSLKSLAIENCTNEIDFLNSLDSPYLDNLSLSITSDGFEERDAKISNYHIFNNLKSIKLSINTLDQCFNQSLLENILTNLNHNTLLRLEINSQRFTNFNNVKQFKHLKYLKVSILQNDIYRLLSNLNQSITVISLDIVEKMNERRNCFLISPEYWNYSTKLRDENLLTFTDFTLEYNRKLHNLKWIRYNTTTINNDSSSFKIVLKSHQNKSIS</sequence>
<keyword evidence="3" id="KW-1185">Reference proteome</keyword>
<evidence type="ECO:0000313" key="3">
    <source>
        <dbReference type="Proteomes" id="UP000011777"/>
    </source>
</evidence>
<organism evidence="2 3">
    <name type="scientific">Candida maltosa (strain Xu316)</name>
    <name type="common">Yeast</name>
    <dbReference type="NCBI Taxonomy" id="1245528"/>
    <lineage>
        <taxon>Eukaryota</taxon>
        <taxon>Fungi</taxon>
        <taxon>Dikarya</taxon>
        <taxon>Ascomycota</taxon>
        <taxon>Saccharomycotina</taxon>
        <taxon>Pichiomycetes</taxon>
        <taxon>Debaryomycetaceae</taxon>
        <taxon>Candida/Lodderomyces clade</taxon>
        <taxon>Candida</taxon>
    </lineage>
</organism>
<dbReference type="OrthoDB" id="3162794at2759"/>
<dbReference type="eggNOG" id="ENOG502SDX4">
    <property type="taxonomic scope" value="Eukaryota"/>
</dbReference>
<reference evidence="2 3" key="1">
    <citation type="submission" date="2013-02" db="EMBL/GenBank/DDBJ databases">
        <title>Genome sequence of Candida maltosa Xu316, a potential industrial strain for xylitol and ethanol production.</title>
        <authorList>
            <person name="Yu J."/>
            <person name="Wang Q."/>
            <person name="Geng X."/>
            <person name="Bao W."/>
            <person name="He P."/>
            <person name="Cai J."/>
        </authorList>
    </citation>
    <scope>NUCLEOTIDE SEQUENCE [LARGE SCALE GENOMIC DNA]</scope>
    <source>
        <strain evidence="3">Xu316</strain>
    </source>
</reference>
<dbReference type="PROSITE" id="PS50181">
    <property type="entry name" value="FBOX"/>
    <property type="match status" value="1"/>
</dbReference>
<evidence type="ECO:0000313" key="2">
    <source>
        <dbReference type="EMBL" id="EMG47258.1"/>
    </source>
</evidence>
<gene>
    <name evidence="2" type="ORF">G210_2437</name>
</gene>
<accession>M3J5C6</accession>